<keyword evidence="6" id="KW-1185">Reference proteome</keyword>
<dbReference type="NCBIfam" id="TIGR00027">
    <property type="entry name" value="mthyl_TIGR00027"/>
    <property type="match status" value="1"/>
</dbReference>
<comment type="similarity">
    <text evidence="1 4">Belongs to the UPF0677 family.</text>
</comment>
<dbReference type="Gene3D" id="3.40.50.150">
    <property type="entry name" value="Vaccinia Virus protein VP39"/>
    <property type="match status" value="1"/>
</dbReference>
<dbReference type="PANTHER" id="PTHR43619:SF2">
    <property type="entry name" value="S-ADENOSYL-L-METHIONINE-DEPENDENT METHYLTRANSFERASES SUPERFAMILY PROTEIN"/>
    <property type="match status" value="1"/>
</dbReference>
<evidence type="ECO:0000256" key="1">
    <source>
        <dbReference type="ARBA" id="ARBA00008138"/>
    </source>
</evidence>
<dbReference type="SUPFAM" id="SSF53335">
    <property type="entry name" value="S-adenosyl-L-methionine-dependent methyltransferases"/>
    <property type="match status" value="1"/>
</dbReference>
<proteinExistence type="inferred from homology"/>
<dbReference type="EMBL" id="NBTX02000004">
    <property type="protein sequence ID" value="PNL61183.1"/>
    <property type="molecule type" value="Genomic_DNA"/>
</dbReference>
<accession>A0AAX0WRP7</accession>
<dbReference type="GeneID" id="98066475"/>
<dbReference type="Proteomes" id="UP000192511">
    <property type="component" value="Unassembled WGS sequence"/>
</dbReference>
<dbReference type="InterPro" id="IPR029063">
    <property type="entry name" value="SAM-dependent_MTases_sf"/>
</dbReference>
<evidence type="ECO:0000256" key="4">
    <source>
        <dbReference type="RuleBase" id="RU362030"/>
    </source>
</evidence>
<dbReference type="InterPro" id="IPR007213">
    <property type="entry name" value="Ppm1/Ppm2/Tcmp"/>
</dbReference>
<dbReference type="Pfam" id="PF04072">
    <property type="entry name" value="LCM"/>
    <property type="match status" value="1"/>
</dbReference>
<evidence type="ECO:0000256" key="3">
    <source>
        <dbReference type="ARBA" id="ARBA00022679"/>
    </source>
</evidence>
<evidence type="ECO:0000256" key="2">
    <source>
        <dbReference type="ARBA" id="ARBA00022603"/>
    </source>
</evidence>
<dbReference type="GO" id="GO:0032259">
    <property type="term" value="P:methylation"/>
    <property type="evidence" value="ECO:0007669"/>
    <property type="project" value="UniProtKB-KW"/>
</dbReference>
<reference evidence="5" key="1">
    <citation type="submission" date="2017-12" db="EMBL/GenBank/DDBJ databases">
        <title>FDA dAtabase for Regulatory Grade micrObial Sequences (FDA-ARGOS): Supporting development and validation of Infectious Disease Dx tests.</title>
        <authorList>
            <person name="Kerrigan L."/>
            <person name="Tallon L.J."/>
            <person name="Sadzewicz L."/>
            <person name="Sengamalay N."/>
            <person name="Ott S."/>
            <person name="Godinez A."/>
            <person name="Nagaraj S."/>
            <person name="Vavikolanu K."/>
            <person name="Vyas G."/>
            <person name="Nadendla S."/>
            <person name="Aluvathingal J."/>
            <person name="Sichtig H."/>
        </authorList>
    </citation>
    <scope>NUCLEOTIDE SEQUENCE [LARGE SCALE GENOMIC DNA]</scope>
    <source>
        <strain evidence="5">FDAARGOS_200</strain>
    </source>
</reference>
<dbReference type="RefSeq" id="WP_019235525.1">
    <property type="nucleotide sequence ID" value="NZ_CAAAHR010000017.1"/>
</dbReference>
<dbReference type="GO" id="GO:0008168">
    <property type="term" value="F:methyltransferase activity"/>
    <property type="evidence" value="ECO:0007669"/>
    <property type="project" value="UniProtKB-UniRule"/>
</dbReference>
<dbReference type="InterPro" id="IPR011610">
    <property type="entry name" value="SAM_mthyl_Trfase_ML2640-like"/>
</dbReference>
<evidence type="ECO:0000313" key="6">
    <source>
        <dbReference type="Proteomes" id="UP000192511"/>
    </source>
</evidence>
<evidence type="ECO:0000313" key="5">
    <source>
        <dbReference type="EMBL" id="PNL61183.1"/>
    </source>
</evidence>
<keyword evidence="3" id="KW-0808">Transferase</keyword>
<organism evidence="5 6">
    <name type="scientific">Legionella anisa</name>
    <dbReference type="NCBI Taxonomy" id="28082"/>
    <lineage>
        <taxon>Bacteria</taxon>
        <taxon>Pseudomonadati</taxon>
        <taxon>Pseudomonadota</taxon>
        <taxon>Gammaproteobacteria</taxon>
        <taxon>Legionellales</taxon>
        <taxon>Legionellaceae</taxon>
        <taxon>Legionella</taxon>
    </lineage>
</organism>
<gene>
    <name evidence="5" type="ORF">A6J39_008125</name>
</gene>
<dbReference type="EC" id="2.1.1.-" evidence="4"/>
<name>A0AAX0WRP7_9GAMM</name>
<sequence length="296" mass="33721">MKKNKPSSTALLILKAILFVSYDKQYAEMIPGESTRLSLIFVQSLFKYPGLLRFAIKNKQCRAVIAWFERRTNPGFFLHVAARKQCIEQLSREAIEHGVSQIIILGAGYDTLGFRIAATESAITCIEIDHPDTAKHKCAALQSIKKPENLYWLNANLRQQSIKEVLQQCSIFDPTKMTLVIIEGVLMYLREDDVKKLFVNLSMLTSNELACIFTFMNKEKGMPIQFKTAHPFVNRWIQVIKEPFLWGIARADLSAWIKPLGFEQIAVWGHEELAEKMAGNPLLAQGELICLMRKCL</sequence>
<comment type="function">
    <text evidence="4">Exhibits S-adenosyl-L-methionine-dependent methyltransferase activity.</text>
</comment>
<keyword evidence="2 4" id="KW-0489">Methyltransferase</keyword>
<protein>
    <recommendedName>
        <fullName evidence="4">S-adenosyl-L-methionine-dependent methyltransferase</fullName>
        <ecNumber evidence="4">2.1.1.-</ecNumber>
    </recommendedName>
</protein>
<dbReference type="AlphaFoldDB" id="A0AAX0WRP7"/>
<comment type="caution">
    <text evidence="5">The sequence shown here is derived from an EMBL/GenBank/DDBJ whole genome shotgun (WGS) entry which is preliminary data.</text>
</comment>
<keyword evidence="4" id="KW-0949">S-adenosyl-L-methionine</keyword>
<dbReference type="PANTHER" id="PTHR43619">
    <property type="entry name" value="S-ADENOSYL-L-METHIONINE-DEPENDENT METHYLTRANSFERASE YKTD-RELATED"/>
    <property type="match status" value="1"/>
</dbReference>